<organism evidence="1 2">
    <name type="scientific">Rhodopila globiformis</name>
    <name type="common">Rhodopseudomonas globiformis</name>
    <dbReference type="NCBI Taxonomy" id="1071"/>
    <lineage>
        <taxon>Bacteria</taxon>
        <taxon>Pseudomonadati</taxon>
        <taxon>Pseudomonadota</taxon>
        <taxon>Alphaproteobacteria</taxon>
        <taxon>Acetobacterales</taxon>
        <taxon>Acetobacteraceae</taxon>
        <taxon>Rhodopila</taxon>
    </lineage>
</organism>
<dbReference type="Gene3D" id="3.30.920.30">
    <property type="entry name" value="Hypothetical protein"/>
    <property type="match status" value="1"/>
</dbReference>
<reference evidence="1 2" key="1">
    <citation type="journal article" date="2018" name="Arch. Microbiol.">
        <title>New insights into the metabolic potential of the phototrophic purple bacterium Rhodopila globiformis DSM 161(T) from its draft genome sequence and evidence for a vanadium-dependent nitrogenase.</title>
        <authorList>
            <person name="Imhoff J.F."/>
            <person name="Rahn T."/>
            <person name="Kunzel S."/>
            <person name="Neulinger S.C."/>
        </authorList>
    </citation>
    <scope>NUCLEOTIDE SEQUENCE [LARGE SCALE GENOMIC DNA]</scope>
    <source>
        <strain evidence="1 2">DSM 161</strain>
    </source>
</reference>
<gene>
    <name evidence="1" type="ORF">CCS01_00580</name>
</gene>
<dbReference type="AlphaFoldDB" id="A0A2S6NPD0"/>
<keyword evidence="2" id="KW-1185">Reference proteome</keyword>
<protein>
    <recommendedName>
        <fullName evidence="3">Addiction module toxin, HicA family</fullName>
    </recommendedName>
</protein>
<evidence type="ECO:0000313" key="1">
    <source>
        <dbReference type="EMBL" id="PPQ40151.1"/>
    </source>
</evidence>
<evidence type="ECO:0008006" key="3">
    <source>
        <dbReference type="Google" id="ProtNLM"/>
    </source>
</evidence>
<name>A0A2S6NPD0_RHOGL</name>
<dbReference type="EMBL" id="NHRY01000028">
    <property type="protein sequence ID" value="PPQ40151.1"/>
    <property type="molecule type" value="Genomic_DNA"/>
</dbReference>
<evidence type="ECO:0000313" key="2">
    <source>
        <dbReference type="Proteomes" id="UP000239724"/>
    </source>
</evidence>
<dbReference type="InterPro" id="IPR038570">
    <property type="entry name" value="HicA_sf"/>
</dbReference>
<dbReference type="SUPFAM" id="SSF54786">
    <property type="entry name" value="YcfA/nrd intein domain"/>
    <property type="match status" value="1"/>
</dbReference>
<proteinExistence type="predicted"/>
<comment type="caution">
    <text evidence="1">The sequence shown here is derived from an EMBL/GenBank/DDBJ whole genome shotgun (WGS) entry which is preliminary data.</text>
</comment>
<accession>A0A2S6NPD0</accession>
<dbReference type="Proteomes" id="UP000239724">
    <property type="component" value="Unassembled WGS sequence"/>
</dbReference>
<sequence>MRRNGVSTHDFLHALPQLGFVETQASEGSHMLLRHPVSGLVVSVSTSRSEVPPIILQGIERQMENFRIVTREKFEDML</sequence>